<accession>A0AAN9TSE1</accession>
<dbReference type="PANTHER" id="PTHR10974">
    <property type="entry name" value="FI08016P-RELATED"/>
    <property type="match status" value="1"/>
</dbReference>
<dbReference type="InterPro" id="IPR017850">
    <property type="entry name" value="Alkaline_phosphatase_core_sf"/>
</dbReference>
<comment type="caution">
    <text evidence="2">The sequence shown here is derived from an EMBL/GenBank/DDBJ whole genome shotgun (WGS) entry which is preliminary data.</text>
</comment>
<dbReference type="Gene3D" id="3.40.720.10">
    <property type="entry name" value="Alkaline Phosphatase, subunit A"/>
    <property type="match status" value="1"/>
</dbReference>
<feature type="transmembrane region" description="Helical" evidence="1">
    <location>
        <begin position="12"/>
        <end position="33"/>
    </location>
</feature>
<organism evidence="2 3">
    <name type="scientific">Parthenolecanium corni</name>
    <dbReference type="NCBI Taxonomy" id="536013"/>
    <lineage>
        <taxon>Eukaryota</taxon>
        <taxon>Metazoa</taxon>
        <taxon>Ecdysozoa</taxon>
        <taxon>Arthropoda</taxon>
        <taxon>Hexapoda</taxon>
        <taxon>Insecta</taxon>
        <taxon>Pterygota</taxon>
        <taxon>Neoptera</taxon>
        <taxon>Paraneoptera</taxon>
        <taxon>Hemiptera</taxon>
        <taxon>Sternorrhyncha</taxon>
        <taxon>Coccoidea</taxon>
        <taxon>Coccidae</taxon>
        <taxon>Parthenolecanium</taxon>
    </lineage>
</organism>
<dbReference type="Proteomes" id="UP001367676">
    <property type="component" value="Unassembled WGS sequence"/>
</dbReference>
<protein>
    <submittedName>
        <fullName evidence="2">Uncharacterized protein</fullName>
    </submittedName>
</protein>
<dbReference type="FunFam" id="3.40.720.10:FF:000017">
    <property type="entry name" value="Predicted protein"/>
    <property type="match status" value="1"/>
</dbReference>
<name>A0AAN9TSE1_9HEMI</name>
<keyword evidence="3" id="KW-1185">Reference proteome</keyword>
<gene>
    <name evidence="2" type="ORF">V9T40_009467</name>
</gene>
<keyword evidence="1" id="KW-0472">Membrane</keyword>
<dbReference type="EMBL" id="JBBCAQ010000010">
    <property type="protein sequence ID" value="KAK7602026.1"/>
    <property type="molecule type" value="Genomic_DNA"/>
</dbReference>
<dbReference type="GO" id="GO:0005615">
    <property type="term" value="C:extracellular space"/>
    <property type="evidence" value="ECO:0007669"/>
    <property type="project" value="TreeGrafter"/>
</dbReference>
<evidence type="ECO:0000313" key="2">
    <source>
        <dbReference type="EMBL" id="KAK7602026.1"/>
    </source>
</evidence>
<reference evidence="2 3" key="1">
    <citation type="submission" date="2024-03" db="EMBL/GenBank/DDBJ databases">
        <title>Adaptation during the transition from Ophiocordyceps entomopathogen to insect associate is accompanied by gene loss and intensified selection.</title>
        <authorList>
            <person name="Ward C.M."/>
            <person name="Onetto C.A."/>
            <person name="Borneman A.R."/>
        </authorList>
    </citation>
    <scope>NUCLEOTIDE SEQUENCE [LARGE SCALE GENOMIC DNA]</scope>
    <source>
        <strain evidence="2">AWRI1</strain>
        <tissue evidence="2">Single Adult Female</tissue>
    </source>
</reference>
<proteinExistence type="predicted"/>
<evidence type="ECO:0000313" key="3">
    <source>
        <dbReference type="Proteomes" id="UP001367676"/>
    </source>
</evidence>
<dbReference type="AlphaFoldDB" id="A0AAN9TSE1"/>
<keyword evidence="1" id="KW-0812">Transmembrane</keyword>
<dbReference type="InterPro" id="IPR004245">
    <property type="entry name" value="DUF229"/>
</dbReference>
<evidence type="ECO:0000256" key="1">
    <source>
        <dbReference type="SAM" id="Phobius"/>
    </source>
</evidence>
<dbReference type="CDD" id="cd16021">
    <property type="entry name" value="ALP_like"/>
    <property type="match status" value="1"/>
</dbReference>
<dbReference type="Pfam" id="PF02995">
    <property type="entry name" value="DUF229"/>
    <property type="match status" value="1"/>
</dbReference>
<dbReference type="SUPFAM" id="SSF53649">
    <property type="entry name" value="Alkaline phosphatase-like"/>
    <property type="match status" value="1"/>
</dbReference>
<dbReference type="PANTHER" id="PTHR10974:SF73">
    <property type="entry name" value="FI21235P1"/>
    <property type="match status" value="1"/>
</dbReference>
<sequence length="638" mass="73680">MRPLIRSFPVRLSKIVIGCCVIVFLTVFSIIYFSDYNFRLEAELLTDYEEQVCHQPKLDINNTEVLRFLKNVPPLECDDEKDWVEIEGSTVRITAEAKKKYGNIICQFTDVVRSSDFGTFLGHTTKTHTESELEESDFFRANCESESGKKWENRMAGIRLDADIMGRVGWEYLPSESLKLNVLIMGFDSLSRMTFMRKLPKSYQKLQSLDAIVLEGYNILGDGTPQALIPLLTGKTELELPDTRKRMGSRASHVNVYPFVWNDFRKFGYVTAFMEDCPNAGIFTYRLKGFHTQPTDHYMRTWYIDAVDTFNEHKPYCMGSKPRHDVMLDYARHIFTVYKSKPKFIFGFHGELSHDSYNLIGVADNDLVNWLNWFENNGHLNDTILVLMSDHGHRFTGIRSTQQGKLEERLPFFSFTFPSWFKNKYPEAYNNFKENSHRLTTPFDVHKTLKSILNFDGAGVGTLDERAISLFKKIPKQRSCGDAEIEPHWCACLMWQNLDINSKQVRRAAAEFVNFLNAYVSEYSNACHRLELVDIFEAARLLPNKRVLSFKGSSDADGHIPDLTSKIRLSDEVIQVKVSTSPGGSIFEFSTIYYLNNDRFVFQIPDVSRTNAYGNTSLCVENNQQDLRKFCYCKNQRK</sequence>
<keyword evidence="1" id="KW-1133">Transmembrane helix</keyword>